<evidence type="ECO:0000313" key="1">
    <source>
        <dbReference type="EMBL" id="KAI3732856.1"/>
    </source>
</evidence>
<accession>A0ACB9CEW6</accession>
<organism evidence="1 2">
    <name type="scientific">Smallanthus sonchifolius</name>
    <dbReference type="NCBI Taxonomy" id="185202"/>
    <lineage>
        <taxon>Eukaryota</taxon>
        <taxon>Viridiplantae</taxon>
        <taxon>Streptophyta</taxon>
        <taxon>Embryophyta</taxon>
        <taxon>Tracheophyta</taxon>
        <taxon>Spermatophyta</taxon>
        <taxon>Magnoliopsida</taxon>
        <taxon>eudicotyledons</taxon>
        <taxon>Gunneridae</taxon>
        <taxon>Pentapetalae</taxon>
        <taxon>asterids</taxon>
        <taxon>campanulids</taxon>
        <taxon>Asterales</taxon>
        <taxon>Asteraceae</taxon>
        <taxon>Asteroideae</taxon>
        <taxon>Heliantheae alliance</taxon>
        <taxon>Millerieae</taxon>
        <taxon>Smallanthus</taxon>
    </lineage>
</organism>
<dbReference type="Proteomes" id="UP001056120">
    <property type="component" value="Linkage Group LG21"/>
</dbReference>
<name>A0ACB9CEW6_9ASTR</name>
<evidence type="ECO:0000313" key="2">
    <source>
        <dbReference type="Proteomes" id="UP001056120"/>
    </source>
</evidence>
<gene>
    <name evidence="1" type="ORF">L1987_64066</name>
</gene>
<reference evidence="1 2" key="2">
    <citation type="journal article" date="2022" name="Mol. Ecol. Resour.">
        <title>The genomes of chicory, endive, great burdock and yacon provide insights into Asteraceae paleo-polyploidization history and plant inulin production.</title>
        <authorList>
            <person name="Fan W."/>
            <person name="Wang S."/>
            <person name="Wang H."/>
            <person name="Wang A."/>
            <person name="Jiang F."/>
            <person name="Liu H."/>
            <person name="Zhao H."/>
            <person name="Xu D."/>
            <person name="Zhang Y."/>
        </authorList>
    </citation>
    <scope>NUCLEOTIDE SEQUENCE [LARGE SCALE GENOMIC DNA]</scope>
    <source>
        <strain evidence="2">cv. Yunnan</strain>
        <tissue evidence="1">Leaves</tissue>
    </source>
</reference>
<comment type="caution">
    <text evidence="1">The sequence shown here is derived from an EMBL/GenBank/DDBJ whole genome shotgun (WGS) entry which is preliminary data.</text>
</comment>
<protein>
    <submittedName>
        <fullName evidence="1">Uncharacterized protein</fullName>
    </submittedName>
</protein>
<keyword evidence="2" id="KW-1185">Reference proteome</keyword>
<proteinExistence type="predicted"/>
<reference evidence="2" key="1">
    <citation type="journal article" date="2022" name="Mol. Ecol. Resour.">
        <title>The genomes of chicory, endive, great burdock and yacon provide insights into Asteraceae palaeo-polyploidization history and plant inulin production.</title>
        <authorList>
            <person name="Fan W."/>
            <person name="Wang S."/>
            <person name="Wang H."/>
            <person name="Wang A."/>
            <person name="Jiang F."/>
            <person name="Liu H."/>
            <person name="Zhao H."/>
            <person name="Xu D."/>
            <person name="Zhang Y."/>
        </authorList>
    </citation>
    <scope>NUCLEOTIDE SEQUENCE [LARGE SCALE GENOMIC DNA]</scope>
    <source>
        <strain evidence="2">cv. Yunnan</strain>
    </source>
</reference>
<sequence>MIHQFLVLRNYVSAPVFVLIEPLILVSQSDEANMPQIHARRANAGGAGEGSDLVCPRYKTGLNHPELAKKQHKN</sequence>
<dbReference type="EMBL" id="CM042038">
    <property type="protein sequence ID" value="KAI3732856.1"/>
    <property type="molecule type" value="Genomic_DNA"/>
</dbReference>